<evidence type="ECO:0000313" key="2">
    <source>
        <dbReference type="Proteomes" id="UP000015102"/>
    </source>
</evidence>
<proteinExistence type="predicted"/>
<protein>
    <submittedName>
        <fullName evidence="1">Uncharacterized protein</fullName>
    </submittedName>
</protein>
<dbReference type="HOGENOM" id="CLU_2127269_0_0_1"/>
<dbReference type="EMBL" id="CAQQ02101138">
    <property type="status" value="NOT_ANNOTATED_CDS"/>
    <property type="molecule type" value="Genomic_DNA"/>
</dbReference>
<sequence length="114" mass="13176">EKPFEYKYFIGKKAEGDEIVGSAYDVVQYASYHDLRIGLKYCSKEKPCGKVNYIEIYVRQSSEEGIAYLDDSTNLGERYIKITLLCVKITYVMFNALLYGTYNDTYEENSILNS</sequence>
<reference evidence="1" key="2">
    <citation type="submission" date="2015-06" db="UniProtKB">
        <authorList>
            <consortium name="EnsemblMetazoa"/>
        </authorList>
    </citation>
    <scope>IDENTIFICATION</scope>
</reference>
<keyword evidence="2" id="KW-1185">Reference proteome</keyword>
<dbReference type="AlphaFoldDB" id="T1H5D1"/>
<reference evidence="2" key="1">
    <citation type="submission" date="2013-02" db="EMBL/GenBank/DDBJ databases">
        <authorList>
            <person name="Hughes D."/>
        </authorList>
    </citation>
    <scope>NUCLEOTIDE SEQUENCE</scope>
    <source>
        <strain>Durham</strain>
        <strain evidence="2">NC isolate 2 -- Noor lab</strain>
    </source>
</reference>
<accession>T1H5D1</accession>
<evidence type="ECO:0000313" key="1">
    <source>
        <dbReference type="EnsemblMetazoa" id="MESCA011508-PA"/>
    </source>
</evidence>
<organism evidence="1 2">
    <name type="scientific">Megaselia scalaris</name>
    <name type="common">Humpbacked fly</name>
    <name type="synonym">Phora scalaris</name>
    <dbReference type="NCBI Taxonomy" id="36166"/>
    <lineage>
        <taxon>Eukaryota</taxon>
        <taxon>Metazoa</taxon>
        <taxon>Ecdysozoa</taxon>
        <taxon>Arthropoda</taxon>
        <taxon>Hexapoda</taxon>
        <taxon>Insecta</taxon>
        <taxon>Pterygota</taxon>
        <taxon>Neoptera</taxon>
        <taxon>Endopterygota</taxon>
        <taxon>Diptera</taxon>
        <taxon>Brachycera</taxon>
        <taxon>Muscomorpha</taxon>
        <taxon>Platypezoidea</taxon>
        <taxon>Phoridae</taxon>
        <taxon>Megaseliini</taxon>
        <taxon>Megaselia</taxon>
    </lineage>
</organism>
<dbReference type="Proteomes" id="UP000015102">
    <property type="component" value="Unassembled WGS sequence"/>
</dbReference>
<name>T1H5D1_MEGSC</name>
<dbReference type="EnsemblMetazoa" id="MESCA011508-RA">
    <property type="protein sequence ID" value="MESCA011508-PA"/>
    <property type="gene ID" value="MESCA011508"/>
</dbReference>